<organism evidence="2 3">
    <name type="scientific">Lentilactobacillus hilgardii</name>
    <name type="common">Lactobacillus hilgardii</name>
    <dbReference type="NCBI Taxonomy" id="1588"/>
    <lineage>
        <taxon>Bacteria</taxon>
        <taxon>Bacillati</taxon>
        <taxon>Bacillota</taxon>
        <taxon>Bacilli</taxon>
        <taxon>Lactobacillales</taxon>
        <taxon>Lactobacillaceae</taxon>
        <taxon>Lentilactobacillus</taxon>
    </lineage>
</organism>
<name>A0A6P1EDA2_LENHI</name>
<protein>
    <submittedName>
        <fullName evidence="2">ABC transporter permease</fullName>
    </submittedName>
</protein>
<reference evidence="2 3" key="1">
    <citation type="submission" date="2019-12" db="EMBL/GenBank/DDBJ databases">
        <title>Lactobacillus hilgardii FLUB.</title>
        <authorList>
            <person name="Gustaw K."/>
        </authorList>
    </citation>
    <scope>NUCLEOTIDE SEQUENCE [LARGE SCALE GENOMIC DNA]</scope>
    <source>
        <strain evidence="2 3">FLUB</strain>
    </source>
</reference>
<feature type="transmembrane region" description="Helical" evidence="1">
    <location>
        <begin position="148"/>
        <end position="170"/>
    </location>
</feature>
<feature type="transmembrane region" description="Helical" evidence="1">
    <location>
        <begin position="89"/>
        <end position="119"/>
    </location>
</feature>
<proteinExistence type="predicted"/>
<keyword evidence="1" id="KW-0472">Membrane</keyword>
<dbReference type="Proteomes" id="UP000465035">
    <property type="component" value="Chromosome"/>
</dbReference>
<accession>A0A6P1EDA2</accession>
<keyword evidence="1" id="KW-0812">Transmembrane</keyword>
<evidence type="ECO:0000313" key="3">
    <source>
        <dbReference type="Proteomes" id="UP000465035"/>
    </source>
</evidence>
<dbReference type="GeneID" id="69059527"/>
<keyword evidence="1" id="KW-1133">Transmembrane helix</keyword>
<feature type="transmembrane region" description="Helical" evidence="1">
    <location>
        <begin position="191"/>
        <end position="209"/>
    </location>
</feature>
<sequence length="262" mass="29063">MTSFGALTNALTRRKIQVINHLLVLDIIAILLTILYAVYQGDLSAADPLIYTMSYSLVVFFVAFILIARHNERIFVNDSYRLVPTSDTGLYSANLLSAFISMIYLGVTQIIFSMIAAAMNFQQVMTTLGQAFEHSSPTPGSMNSRSEIIGALIGLVILMIVSTIFAWASISLIHLTTSALTAFLPDSRSRLYRFILYVVVIAAILYILGKIVNPIGDIFYGMVNDNSYYQIYLSSLALLVVAGLESAVNVYLLRNWVETTNW</sequence>
<dbReference type="EMBL" id="CP047121">
    <property type="protein sequence ID" value="QHB53261.1"/>
    <property type="molecule type" value="Genomic_DNA"/>
</dbReference>
<feature type="transmembrane region" description="Helical" evidence="1">
    <location>
        <begin position="18"/>
        <end position="37"/>
    </location>
</feature>
<dbReference type="AlphaFoldDB" id="A0A6P1EDA2"/>
<gene>
    <name evidence="2" type="ORF">GQR93_14215</name>
</gene>
<dbReference type="RefSeq" id="WP_003550847.1">
    <property type="nucleotide sequence ID" value="NZ_CABKOL010000106.1"/>
</dbReference>
<evidence type="ECO:0000313" key="2">
    <source>
        <dbReference type="EMBL" id="QHB53261.1"/>
    </source>
</evidence>
<feature type="transmembrane region" description="Helical" evidence="1">
    <location>
        <begin position="229"/>
        <end position="253"/>
    </location>
</feature>
<feature type="transmembrane region" description="Helical" evidence="1">
    <location>
        <begin position="49"/>
        <end position="68"/>
    </location>
</feature>
<evidence type="ECO:0000256" key="1">
    <source>
        <dbReference type="SAM" id="Phobius"/>
    </source>
</evidence>